<sequence>MSGADPLRPLTEITGLGEDEDRALIIEVPRPDHDSGTIVGSNLLEVVWTPSEARPQIAAFDAETRTLQIPVDCVFSLDGYVKTLPVAGLSQWDRNWADVFDNETGDVLALYSTTRGKQSTMQANLGVPGPTVMKYLSVAGHQQLNKQANKETYLG</sequence>
<evidence type="ECO:0000313" key="2">
    <source>
        <dbReference type="Proteomes" id="UP000002640"/>
    </source>
</evidence>
<protein>
    <submittedName>
        <fullName evidence="1">Uncharacterized protein</fullName>
    </submittedName>
</protein>
<keyword evidence="2" id="KW-1185">Reference proteome</keyword>
<name>G4Z9W1_PHYSP</name>
<organism evidence="1 2">
    <name type="scientific">Phytophthora sojae (strain P6497)</name>
    <name type="common">Soybean stem and root rot agent</name>
    <name type="synonym">Phytophthora megasperma f. sp. glycines</name>
    <dbReference type="NCBI Taxonomy" id="1094619"/>
    <lineage>
        <taxon>Eukaryota</taxon>
        <taxon>Sar</taxon>
        <taxon>Stramenopiles</taxon>
        <taxon>Oomycota</taxon>
        <taxon>Peronosporomycetes</taxon>
        <taxon>Peronosporales</taxon>
        <taxon>Peronosporaceae</taxon>
        <taxon>Phytophthora</taxon>
    </lineage>
</organism>
<dbReference type="AlphaFoldDB" id="G4Z9W1"/>
<evidence type="ECO:0000313" key="1">
    <source>
        <dbReference type="EMBL" id="EGZ19814.1"/>
    </source>
</evidence>
<dbReference type="Proteomes" id="UP000002640">
    <property type="component" value="Unassembled WGS sequence"/>
</dbReference>
<reference evidence="1 2" key="1">
    <citation type="journal article" date="2006" name="Science">
        <title>Phytophthora genome sequences uncover evolutionary origins and mechanisms of pathogenesis.</title>
        <authorList>
            <person name="Tyler B.M."/>
            <person name="Tripathy S."/>
            <person name="Zhang X."/>
            <person name="Dehal P."/>
            <person name="Jiang R.H."/>
            <person name="Aerts A."/>
            <person name="Arredondo F.D."/>
            <person name="Baxter L."/>
            <person name="Bensasson D."/>
            <person name="Beynon J.L."/>
            <person name="Chapman J."/>
            <person name="Damasceno C.M."/>
            <person name="Dorrance A.E."/>
            <person name="Dou D."/>
            <person name="Dickerman A.W."/>
            <person name="Dubchak I.L."/>
            <person name="Garbelotto M."/>
            <person name="Gijzen M."/>
            <person name="Gordon S.G."/>
            <person name="Govers F."/>
            <person name="Grunwald N.J."/>
            <person name="Huang W."/>
            <person name="Ivors K.L."/>
            <person name="Jones R.W."/>
            <person name="Kamoun S."/>
            <person name="Krampis K."/>
            <person name="Lamour K.H."/>
            <person name="Lee M.K."/>
            <person name="McDonald W.H."/>
            <person name="Medina M."/>
            <person name="Meijer H.J."/>
            <person name="Nordberg E.K."/>
            <person name="Maclean D.J."/>
            <person name="Ospina-Giraldo M.D."/>
            <person name="Morris P.F."/>
            <person name="Phuntumart V."/>
            <person name="Putnam N.H."/>
            <person name="Rash S."/>
            <person name="Rose J.K."/>
            <person name="Sakihama Y."/>
            <person name="Salamov A.A."/>
            <person name="Savidor A."/>
            <person name="Scheuring C.F."/>
            <person name="Smith B.M."/>
            <person name="Sobral B.W."/>
            <person name="Terry A."/>
            <person name="Torto-Alalibo T.A."/>
            <person name="Win J."/>
            <person name="Xu Z."/>
            <person name="Zhang H."/>
            <person name="Grigoriev I.V."/>
            <person name="Rokhsar D.S."/>
            <person name="Boore J.L."/>
        </authorList>
    </citation>
    <scope>NUCLEOTIDE SEQUENCE [LARGE SCALE GENOMIC DNA]</scope>
    <source>
        <strain evidence="1 2">P6497</strain>
    </source>
</reference>
<accession>G4Z9W1</accession>
<dbReference type="InParanoid" id="G4Z9W1"/>
<dbReference type="KEGG" id="psoj:PHYSODRAFT_298213"/>
<gene>
    <name evidence="1" type="ORF">PHYSODRAFT_298213</name>
</gene>
<dbReference type="EMBL" id="JH159153">
    <property type="protein sequence ID" value="EGZ19814.1"/>
    <property type="molecule type" value="Genomic_DNA"/>
</dbReference>
<dbReference type="GeneID" id="20641594"/>
<proteinExistence type="predicted"/>
<dbReference type="RefSeq" id="XP_009522531.1">
    <property type="nucleotide sequence ID" value="XM_009524236.1"/>
</dbReference>